<accession>A0A8T0F7G4</accession>
<dbReference type="EMBL" id="JABXBU010000015">
    <property type="protein sequence ID" value="KAF8787126.1"/>
    <property type="molecule type" value="Genomic_DNA"/>
</dbReference>
<gene>
    <name evidence="1" type="ORF">HNY73_008754</name>
</gene>
<organism evidence="1 2">
    <name type="scientific">Argiope bruennichi</name>
    <name type="common">Wasp spider</name>
    <name type="synonym">Aranea bruennichi</name>
    <dbReference type="NCBI Taxonomy" id="94029"/>
    <lineage>
        <taxon>Eukaryota</taxon>
        <taxon>Metazoa</taxon>
        <taxon>Ecdysozoa</taxon>
        <taxon>Arthropoda</taxon>
        <taxon>Chelicerata</taxon>
        <taxon>Arachnida</taxon>
        <taxon>Araneae</taxon>
        <taxon>Araneomorphae</taxon>
        <taxon>Entelegynae</taxon>
        <taxon>Araneoidea</taxon>
        <taxon>Araneidae</taxon>
        <taxon>Argiope</taxon>
    </lineage>
</organism>
<reference evidence="1" key="1">
    <citation type="journal article" date="2020" name="bioRxiv">
        <title>Chromosome-level reference genome of the European wasp spider Argiope bruennichi: a resource for studies on range expansion and evolutionary adaptation.</title>
        <authorList>
            <person name="Sheffer M.M."/>
            <person name="Hoppe A."/>
            <person name="Krehenwinkel H."/>
            <person name="Uhl G."/>
            <person name="Kuss A.W."/>
            <person name="Jensen L."/>
            <person name="Jensen C."/>
            <person name="Gillespie R.G."/>
            <person name="Hoff K.J."/>
            <person name="Prost S."/>
        </authorList>
    </citation>
    <scope>NUCLEOTIDE SEQUENCE</scope>
</reference>
<proteinExistence type="predicted"/>
<evidence type="ECO:0000313" key="1">
    <source>
        <dbReference type="EMBL" id="KAF8787126.1"/>
    </source>
</evidence>
<name>A0A8T0F7G4_ARGBR</name>
<dbReference type="Proteomes" id="UP000807504">
    <property type="component" value="Unassembled WGS sequence"/>
</dbReference>
<dbReference type="AlphaFoldDB" id="A0A8T0F7G4"/>
<comment type="caution">
    <text evidence="1">The sequence shown here is derived from an EMBL/GenBank/DDBJ whole genome shotgun (WGS) entry which is preliminary data.</text>
</comment>
<reference evidence="1" key="2">
    <citation type="submission" date="2020-06" db="EMBL/GenBank/DDBJ databases">
        <authorList>
            <person name="Sheffer M."/>
        </authorList>
    </citation>
    <scope>NUCLEOTIDE SEQUENCE</scope>
</reference>
<sequence length="298" mass="34155">MVFCIQKFSSSLCFAHITALSIDDLPPACFDLTDDTEDVRTVIYKLGRMYEKELKLIAEKIGQEYLYETFMKSLLSRSILISDKPSYLSFLLLCSLIETLAGPIFIEQQCLTYAVMCALCLKSVYQRCYKDLFDEKEESESLDSYCRSINTFPFEAEKKLLLSADEQRQISLLLSNAVDIDYNNDILTDTELEILHNTMDIMFPEDFRLNSFKPTGMCCECDSFSNDAEDVKEEMNCACSKGEDLESVNSDEDEECSTRVNRICNLCFGKCFRYLVLYKGEILEQESSVDNDRSNCNA</sequence>
<keyword evidence="2" id="KW-1185">Reference proteome</keyword>
<evidence type="ECO:0000313" key="2">
    <source>
        <dbReference type="Proteomes" id="UP000807504"/>
    </source>
</evidence>
<protein>
    <submittedName>
        <fullName evidence="1">Uncharacterized protein</fullName>
    </submittedName>
</protein>